<dbReference type="EMBL" id="GBHO01010025">
    <property type="protein sequence ID" value="JAG33579.1"/>
    <property type="molecule type" value="Transcribed_RNA"/>
</dbReference>
<feature type="compositionally biased region" description="Polar residues" evidence="7">
    <location>
        <begin position="1123"/>
        <end position="1132"/>
    </location>
</feature>
<dbReference type="FunFam" id="3.30.200.20:FF:000315">
    <property type="entry name" value="Calcium-dependent protein kinase 3"/>
    <property type="match status" value="1"/>
</dbReference>
<dbReference type="GO" id="GO:0050321">
    <property type="term" value="F:tau-protein kinase activity"/>
    <property type="evidence" value="ECO:0007669"/>
    <property type="project" value="TreeGrafter"/>
</dbReference>
<dbReference type="InterPro" id="IPR008271">
    <property type="entry name" value="Ser/Thr_kinase_AS"/>
</dbReference>
<evidence type="ECO:0000313" key="9">
    <source>
        <dbReference type="EMBL" id="JAG33579.1"/>
    </source>
</evidence>
<feature type="region of interest" description="Disordered" evidence="7">
    <location>
        <begin position="1371"/>
        <end position="1394"/>
    </location>
</feature>
<feature type="compositionally biased region" description="Basic and acidic residues" evidence="7">
    <location>
        <begin position="605"/>
        <end position="623"/>
    </location>
</feature>
<feature type="compositionally biased region" description="Basic and acidic residues" evidence="7">
    <location>
        <begin position="1027"/>
        <end position="1038"/>
    </location>
</feature>
<feature type="compositionally biased region" description="Basic and acidic residues" evidence="7">
    <location>
        <begin position="803"/>
        <end position="830"/>
    </location>
</feature>
<feature type="compositionally biased region" description="Basic and acidic residues" evidence="7">
    <location>
        <begin position="1272"/>
        <end position="1284"/>
    </location>
</feature>
<feature type="region of interest" description="Disordered" evidence="7">
    <location>
        <begin position="1118"/>
        <end position="1145"/>
    </location>
</feature>
<dbReference type="GO" id="GO:0000226">
    <property type="term" value="P:microtubule cytoskeleton organization"/>
    <property type="evidence" value="ECO:0007669"/>
    <property type="project" value="TreeGrafter"/>
</dbReference>
<dbReference type="PROSITE" id="PS00108">
    <property type="entry name" value="PROTEIN_KINASE_ST"/>
    <property type="match status" value="1"/>
</dbReference>
<dbReference type="InterPro" id="IPR011009">
    <property type="entry name" value="Kinase-like_dom_sf"/>
</dbReference>
<protein>
    <submittedName>
        <fullName evidence="9">NUAK family SNF1-like kinase 1</fullName>
    </submittedName>
</protein>
<feature type="region of interest" description="Disordered" evidence="7">
    <location>
        <begin position="696"/>
        <end position="716"/>
    </location>
</feature>
<feature type="compositionally biased region" description="Low complexity" evidence="7">
    <location>
        <begin position="513"/>
        <end position="531"/>
    </location>
</feature>
<evidence type="ECO:0000256" key="3">
    <source>
        <dbReference type="ARBA" id="ARBA00022741"/>
    </source>
</evidence>
<feature type="domain" description="Protein kinase" evidence="8">
    <location>
        <begin position="33"/>
        <end position="284"/>
    </location>
</feature>
<keyword evidence="3 6" id="KW-0547">Nucleotide-binding</keyword>
<accession>A0A0A9YN26</accession>
<feature type="compositionally biased region" description="Polar residues" evidence="7">
    <location>
        <begin position="852"/>
        <end position="871"/>
    </location>
</feature>
<dbReference type="GO" id="GO:0005737">
    <property type="term" value="C:cytoplasm"/>
    <property type="evidence" value="ECO:0007669"/>
    <property type="project" value="TreeGrafter"/>
</dbReference>
<feature type="compositionally biased region" description="Polar residues" evidence="7">
    <location>
        <begin position="1246"/>
        <end position="1268"/>
    </location>
</feature>
<feature type="binding site" evidence="6">
    <location>
        <position position="66"/>
    </location>
    <ligand>
        <name>ATP</name>
        <dbReference type="ChEBI" id="CHEBI:30616"/>
    </ligand>
</feature>
<evidence type="ECO:0000313" key="10">
    <source>
        <dbReference type="EMBL" id="JAG63432.1"/>
    </source>
</evidence>
<reference evidence="9" key="1">
    <citation type="journal article" date="2014" name="PLoS ONE">
        <title>Transcriptome-Based Identification of ABC Transporters in the Western Tarnished Plant Bug Lygus hesperus.</title>
        <authorList>
            <person name="Hull J.J."/>
            <person name="Chaney K."/>
            <person name="Geib S.M."/>
            <person name="Fabrick J.A."/>
            <person name="Brent C.S."/>
            <person name="Walsh D."/>
            <person name="Lavine L.C."/>
        </authorList>
    </citation>
    <scope>NUCLEOTIDE SEQUENCE</scope>
</reference>
<feature type="compositionally biased region" description="Basic and acidic residues" evidence="7">
    <location>
        <begin position="405"/>
        <end position="420"/>
    </location>
</feature>
<feature type="compositionally biased region" description="Polar residues" evidence="7">
    <location>
        <begin position="336"/>
        <end position="357"/>
    </location>
</feature>
<proteinExistence type="predicted"/>
<name>A0A0A9YN26_LYGHE</name>
<feature type="compositionally biased region" description="Low complexity" evidence="7">
    <location>
        <begin position="477"/>
        <end position="487"/>
    </location>
</feature>
<feature type="region of interest" description="Disordered" evidence="7">
    <location>
        <begin position="989"/>
        <end position="1072"/>
    </location>
</feature>
<evidence type="ECO:0000256" key="7">
    <source>
        <dbReference type="SAM" id="MobiDB-lite"/>
    </source>
</evidence>
<evidence type="ECO:0000256" key="2">
    <source>
        <dbReference type="ARBA" id="ARBA00022679"/>
    </source>
</evidence>
<dbReference type="PROSITE" id="PS50011">
    <property type="entry name" value="PROTEIN_KINASE_DOM"/>
    <property type="match status" value="1"/>
</dbReference>
<feature type="compositionally biased region" description="Basic and acidic residues" evidence="7">
    <location>
        <begin position="366"/>
        <end position="395"/>
    </location>
</feature>
<evidence type="ECO:0000256" key="5">
    <source>
        <dbReference type="ARBA" id="ARBA00022840"/>
    </source>
</evidence>
<feature type="compositionally biased region" description="Basic and acidic residues" evidence="7">
    <location>
        <begin position="532"/>
        <end position="556"/>
    </location>
</feature>
<sequence length="1500" mass="168170">MVVPESINNIMGGLESTGGVTLHNHRRKLKQRFETIAKLGQGTYGKVQLGVNKETGQEVAIKTIKKCKIETEADLIRIRREIQIMSSLRHPYIIHIYEVFENRDKMVLVMEYAAGGELYDYLSKQKVLEESEARRIFRQIAMAVYYCHKHQICHRDLKLENILLDEQGNAKIADFGLSNVFDSNRLLSTFCGSPLYASPEIVKGIPYHGPEVDCWSLGVLLYTLVYGAMPFDGSNFKRLVRQISAGEYFEPKVPSSASDLIRGLLTVKGTERLDIAGVCQHIWMNEEGKVSCHRLAVELAQEEPNRLDLLLALAPPPEQQIPSVPEEGAAVPTAPVRSQSLSSLSTVQPSATFTTMPSVPAPSPQVEKKTKEENERKRERSSSRSRRKDSDEDKPKRKSVKSKKKSDSELPPKEEVEKVLELAAKVSDDLSTTESTPSSCAEPISYELPKEPAPSPKTSKAESSSKVDRSNKALPVEPSKSKSQSTSSEEKSVPKEKKEKKLKKKEPKEEPSESSFSAPTSSISTPSPSSASRKDISAGKEEKKKKTPKDDSKKEPVASAQVPQNEPRIAQEQETPTKPRPPPVAIPPSSDVPSPQKPSSPVTKVPDDQKEQPLLRQDSVRRKSKVFEAAELFSKSPTQDKLAQKKVFIPGVKVSDARAAFERKSSIPQSPPAEKKPEVSLASTVNLNKLVMSEMSKEKPVAAETAEVPPSTEEVKEKVVEKVDEKLKKENAIKVITHAISESELNEKKASTLPRRKSSRPTVAAARPTEPEHMVANTRVSQVVYPTVPPVPPPRPSLTKQDSGPREHIIPIQIEGRDDPPRERFERAQSEKPSNISSRQTSISSKASSSSLGRQDSDCSNVSMSTITTSEPIRKSPREVIIPIAVEGGGYVTPSQTTLNKMSSVSESEEDLPMRGFGLHSTRRRLPQLETADSISSDEDDGDFEAISTENLFSTLLARMRNLTQRLDEGRPTFPRLFNPMFEPRRLMETKSFDQDPTPWRRKSGMMPSTSSTLPRGFTTKSLRRYLSREEPKTDLRGELPPAPRRKVTRTTSDSVQNGTPLPKEPERAEPPRAESILDDLLNDGNLSSLDRVKKYLEDLQKEDLSYAGLRAPEVSLRPKSPINRSQSVNDQSHSRYLRPRSVYVPGSQGSEFDKYINFKKSLEQDRYSGLTQRRPVNAYDRIKELHEYRRQVSEQRKAWQEEQEKTENSKAVENSEKVDEKSENLPEIPKDEKQVEAKSSHETAKSLSKSEINNPNGLPESSKSSTVLEKYLNREAKPKKESRFLNKIRNQNKEESRVDKAIKSLRKNSVGVENEFSESKLLKRAVSLEELSCESPGRKVRSSSLKPEDTEKVFKRRGSAKVKKGGIFESIQGGGSRRVENGLKKNDEATPTDREDRLARISNLKKLEFSKMDGVSAESTPTGDFDEAQSFISQTDNSDTWSSSDLTDRYFDAGCGLMGSAEENISERIRRKSFYHRFNTPKRYSYQRSSSNMERKRYF</sequence>
<feature type="compositionally biased region" description="Polar residues" evidence="7">
    <location>
        <begin position="1050"/>
        <end position="1060"/>
    </location>
</feature>
<evidence type="ECO:0000256" key="4">
    <source>
        <dbReference type="ARBA" id="ARBA00022777"/>
    </source>
</evidence>
<dbReference type="PROSITE" id="PS00107">
    <property type="entry name" value="PROTEIN_KINASE_ATP"/>
    <property type="match status" value="1"/>
</dbReference>
<evidence type="ECO:0000256" key="6">
    <source>
        <dbReference type="PROSITE-ProRule" id="PRU10141"/>
    </source>
</evidence>
<feature type="compositionally biased region" description="Pro residues" evidence="7">
    <location>
        <begin position="787"/>
        <end position="796"/>
    </location>
</feature>
<dbReference type="InterPro" id="IPR017441">
    <property type="entry name" value="Protein_kinase_ATP_BS"/>
</dbReference>
<evidence type="ECO:0000256" key="1">
    <source>
        <dbReference type="ARBA" id="ARBA00022527"/>
    </source>
</evidence>
<dbReference type="InterPro" id="IPR000719">
    <property type="entry name" value="Prot_kinase_dom"/>
</dbReference>
<keyword evidence="2" id="KW-0808">Transferase</keyword>
<keyword evidence="1" id="KW-0723">Serine/threonine-protein kinase</keyword>
<gene>
    <name evidence="9" type="primary">NUAK1_0</name>
    <name evidence="9" type="ORF">CM83_90951</name>
</gene>
<feature type="region of interest" description="Disordered" evidence="7">
    <location>
        <begin position="318"/>
        <end position="623"/>
    </location>
</feature>
<organism evidence="9">
    <name type="scientific">Lygus hesperus</name>
    <name type="common">Western plant bug</name>
    <dbReference type="NCBI Taxonomy" id="30085"/>
    <lineage>
        <taxon>Eukaryota</taxon>
        <taxon>Metazoa</taxon>
        <taxon>Ecdysozoa</taxon>
        <taxon>Arthropoda</taxon>
        <taxon>Hexapoda</taxon>
        <taxon>Insecta</taxon>
        <taxon>Pterygota</taxon>
        <taxon>Neoptera</taxon>
        <taxon>Paraneoptera</taxon>
        <taxon>Hemiptera</taxon>
        <taxon>Heteroptera</taxon>
        <taxon>Panheteroptera</taxon>
        <taxon>Cimicomorpha</taxon>
        <taxon>Miridae</taxon>
        <taxon>Mirini</taxon>
        <taxon>Lygus</taxon>
    </lineage>
</organism>
<dbReference type="Gene3D" id="1.10.510.10">
    <property type="entry name" value="Transferase(Phosphotransferase) domain 1"/>
    <property type="match status" value="1"/>
</dbReference>
<feature type="compositionally biased region" description="Low complexity" evidence="7">
    <location>
        <begin position="834"/>
        <end position="851"/>
    </location>
</feature>
<feature type="compositionally biased region" description="Basic and acidic residues" evidence="7">
    <location>
        <begin position="1200"/>
        <end position="1245"/>
    </location>
</feature>
<dbReference type="GO" id="GO:0035556">
    <property type="term" value="P:intracellular signal transduction"/>
    <property type="evidence" value="ECO:0007669"/>
    <property type="project" value="TreeGrafter"/>
</dbReference>
<dbReference type="PANTHER" id="PTHR24346:SF93">
    <property type="entry name" value="NUAK FAMILY SNF1-LIKE KINASE 1"/>
    <property type="match status" value="1"/>
</dbReference>
<keyword evidence="5 6" id="KW-0067">ATP-binding</keyword>
<reference evidence="9" key="2">
    <citation type="submission" date="2014-07" db="EMBL/GenBank/DDBJ databases">
        <authorList>
            <person name="Hull J."/>
        </authorList>
    </citation>
    <scope>NUCLEOTIDE SEQUENCE</scope>
</reference>
<feature type="compositionally biased region" description="Basic and acidic residues" evidence="7">
    <location>
        <begin position="1378"/>
        <end position="1394"/>
    </location>
</feature>
<dbReference type="FunFam" id="1.10.510.10:FF:000389">
    <property type="entry name" value="Uncharacterized protein, isoform E"/>
    <property type="match status" value="1"/>
</dbReference>
<dbReference type="Pfam" id="PF00069">
    <property type="entry name" value="Pkinase"/>
    <property type="match status" value="1"/>
</dbReference>
<dbReference type="PANTHER" id="PTHR24346">
    <property type="entry name" value="MAP/MICROTUBULE AFFINITY-REGULATING KINASE"/>
    <property type="match status" value="1"/>
</dbReference>
<feature type="region of interest" description="Disordered" evidence="7">
    <location>
        <begin position="740"/>
        <end position="874"/>
    </location>
</feature>
<feature type="compositionally biased region" description="Basic and acidic residues" evidence="7">
    <location>
        <begin position="488"/>
        <end position="499"/>
    </location>
</feature>
<feature type="compositionally biased region" description="Polar residues" evidence="7">
    <location>
        <begin position="429"/>
        <end position="439"/>
    </location>
</feature>
<dbReference type="SUPFAM" id="SSF56112">
    <property type="entry name" value="Protein kinase-like (PK-like)"/>
    <property type="match status" value="1"/>
</dbReference>
<reference evidence="10" key="3">
    <citation type="submission" date="2014-09" db="EMBL/GenBank/DDBJ databases">
        <authorList>
            <person name="Magalhaes I.L.F."/>
            <person name="Oliveira U."/>
            <person name="Santos F.R."/>
            <person name="Vidigal T.H.D.A."/>
            <person name="Brescovit A.D."/>
            <person name="Santos A.J."/>
        </authorList>
    </citation>
    <scope>NUCLEOTIDE SEQUENCE</scope>
</reference>
<dbReference type="EMBL" id="GBRD01002389">
    <property type="protein sequence ID" value="JAG63432.1"/>
    <property type="molecule type" value="Transcribed_RNA"/>
</dbReference>
<feature type="compositionally biased region" description="Basic and acidic residues" evidence="7">
    <location>
        <begin position="459"/>
        <end position="471"/>
    </location>
</feature>
<evidence type="ECO:0000259" key="8">
    <source>
        <dbReference type="PROSITE" id="PS50011"/>
    </source>
</evidence>
<dbReference type="GO" id="GO:0005524">
    <property type="term" value="F:ATP binding"/>
    <property type="evidence" value="ECO:0007669"/>
    <property type="project" value="UniProtKB-UniRule"/>
</dbReference>
<keyword evidence="4 9" id="KW-0418">Kinase</keyword>
<feature type="region of interest" description="Disordered" evidence="7">
    <location>
        <begin position="1200"/>
        <end position="1284"/>
    </location>
</feature>
<dbReference type="SMART" id="SM00220">
    <property type="entry name" value="S_TKc"/>
    <property type="match status" value="1"/>
</dbReference>